<keyword evidence="4" id="KW-0032">Aminotransferase</keyword>
<evidence type="ECO:0000256" key="2">
    <source>
        <dbReference type="PIRSR" id="PIRSR000390-2"/>
    </source>
</evidence>
<dbReference type="InterPro" id="IPR015421">
    <property type="entry name" value="PyrdxlP-dep_Trfase_major"/>
</dbReference>
<gene>
    <name evidence="4" type="ordered locus">Theco_0171</name>
</gene>
<dbReference type="InterPro" id="IPR020026">
    <property type="entry name" value="PseC"/>
</dbReference>
<dbReference type="InterPro" id="IPR015422">
    <property type="entry name" value="PyrdxlP-dep_Trfase_small"/>
</dbReference>
<evidence type="ECO:0000256" key="3">
    <source>
        <dbReference type="RuleBase" id="RU004508"/>
    </source>
</evidence>
<dbReference type="HOGENOM" id="CLU_033332_7_2_9"/>
<dbReference type="GO" id="GO:0008483">
    <property type="term" value="F:transaminase activity"/>
    <property type="evidence" value="ECO:0007669"/>
    <property type="project" value="UniProtKB-KW"/>
</dbReference>
<dbReference type="Gene3D" id="3.40.640.10">
    <property type="entry name" value="Type I PLP-dependent aspartate aminotransferase-like (Major domain)"/>
    <property type="match status" value="1"/>
</dbReference>
<evidence type="ECO:0000256" key="1">
    <source>
        <dbReference type="PIRSR" id="PIRSR000390-1"/>
    </source>
</evidence>
<dbReference type="OrthoDB" id="9810913at2"/>
<dbReference type="EMBL" id="CP003255">
    <property type="protein sequence ID" value="AGA56418.1"/>
    <property type="molecule type" value="Genomic_DNA"/>
</dbReference>
<dbReference type="eggNOG" id="COG0399">
    <property type="taxonomic scope" value="Bacteria"/>
</dbReference>
<comment type="similarity">
    <text evidence="3">Belongs to the DegT/DnrJ/EryC1 family.</text>
</comment>
<dbReference type="GO" id="GO:0000271">
    <property type="term" value="P:polysaccharide biosynthetic process"/>
    <property type="evidence" value="ECO:0007669"/>
    <property type="project" value="TreeGrafter"/>
</dbReference>
<feature type="active site" description="Proton acceptor" evidence="1">
    <location>
        <position position="193"/>
    </location>
</feature>
<dbReference type="InterPro" id="IPR000653">
    <property type="entry name" value="DegT/StrS_aminotransferase"/>
</dbReference>
<dbReference type="PANTHER" id="PTHR30244">
    <property type="entry name" value="TRANSAMINASE"/>
    <property type="match status" value="1"/>
</dbReference>
<feature type="modified residue" description="N6-(pyridoxal phosphate)lysine" evidence="2">
    <location>
        <position position="193"/>
    </location>
</feature>
<dbReference type="PIRSF" id="PIRSF000390">
    <property type="entry name" value="PLP_StrS"/>
    <property type="match status" value="1"/>
</dbReference>
<dbReference type="Gene3D" id="3.90.1150.10">
    <property type="entry name" value="Aspartate Aminotransferase, domain 1"/>
    <property type="match status" value="1"/>
</dbReference>
<evidence type="ECO:0000313" key="4">
    <source>
        <dbReference type="EMBL" id="AGA56418.1"/>
    </source>
</evidence>
<dbReference type="InterPro" id="IPR015424">
    <property type="entry name" value="PyrdxlP-dep_Trfase"/>
</dbReference>
<protein>
    <submittedName>
        <fullName evidence="4">UDP-4-keto-6-deoxy-N-acetylglucosamine 4-aminotransferase</fullName>
    </submittedName>
</protein>
<dbReference type="SUPFAM" id="SSF53383">
    <property type="entry name" value="PLP-dependent transferases"/>
    <property type="match status" value="1"/>
</dbReference>
<keyword evidence="5" id="KW-1185">Reference proteome</keyword>
<name>L0E802_THECK</name>
<dbReference type="STRING" id="717605.Theco_0171"/>
<dbReference type="GO" id="GO:0030170">
    <property type="term" value="F:pyridoxal phosphate binding"/>
    <property type="evidence" value="ECO:0007669"/>
    <property type="project" value="TreeGrafter"/>
</dbReference>
<reference evidence="5" key="1">
    <citation type="submission" date="2012-01" db="EMBL/GenBank/DDBJ databases">
        <title>Complete sequence of chromosome of Thermobacillus composti KWC4.</title>
        <authorList>
            <person name="Lucas S."/>
            <person name="Han J."/>
            <person name="Lapidus A."/>
            <person name="Cheng J.-F."/>
            <person name="Goodwin L."/>
            <person name="Pitluck S."/>
            <person name="Peters L."/>
            <person name="Ovchinnikova G."/>
            <person name="Teshima H."/>
            <person name="Detter J.C."/>
            <person name="Han C."/>
            <person name="Tapia R."/>
            <person name="Land M."/>
            <person name="Hauser L."/>
            <person name="Kyrpides N."/>
            <person name="Ivanova N."/>
            <person name="Pagani I."/>
            <person name="Anderson I."/>
            <person name="Woyke T."/>
        </authorList>
    </citation>
    <scope>NUCLEOTIDE SEQUENCE [LARGE SCALE GENOMIC DNA]</scope>
    <source>
        <strain evidence="5">DSM 18247 / JCM 13945 / KWC4</strain>
    </source>
</reference>
<dbReference type="NCBIfam" id="TIGR03588">
    <property type="entry name" value="PseC"/>
    <property type="match status" value="1"/>
</dbReference>
<dbReference type="AlphaFoldDB" id="L0E802"/>
<dbReference type="KEGG" id="tco:Theco_0171"/>
<proteinExistence type="inferred from homology"/>
<keyword evidence="2 3" id="KW-0663">Pyridoxal phosphate</keyword>
<dbReference type="Proteomes" id="UP000010795">
    <property type="component" value="Chromosome"/>
</dbReference>
<sequence>MSYDGDKRARRTTLLPYGKQWLDEDDMAAVRAVLESDYITQGPAIERFERKVADYVGAKYAVAFANGTAALHGACFAAGIGPGDEVITTPITFLASSNCVLYMGGRPVFADIDPRTYNLDPDRAAERITPATKAIIPVDLAGQPAEMDRIVMLARDRGLVVIHDAAHSLGASYGGRKVGTLGDMTMFSFHPVKHITTGEGGMIVTDYEEYYRKLILFRNHGMTRDPDMLQSFDGPWYYEMHALGFNYRMTDIQAALGHSQMDKLDKFIARRREIASAYNAAFSEMDGLVTPWQHPSAESSWHLYILRWDLPKFHADRRAIFEALRERNIGVNVHYIPVYWQPYYRSIGYSGIVCTNAESYYASSMSLPIFPRMTDRDVQDVIDAVQDVWELFVRQ</sequence>
<keyword evidence="4" id="KW-0808">Transferase</keyword>
<accession>L0E802</accession>
<dbReference type="PANTHER" id="PTHR30244:SF34">
    <property type="entry name" value="DTDP-4-AMINO-4,6-DIDEOXYGALACTOSE TRANSAMINASE"/>
    <property type="match status" value="1"/>
</dbReference>
<organism evidence="4 5">
    <name type="scientific">Thermobacillus composti (strain DSM 18247 / JCM 13945 / KWC4)</name>
    <dbReference type="NCBI Taxonomy" id="717605"/>
    <lineage>
        <taxon>Bacteria</taxon>
        <taxon>Bacillati</taxon>
        <taxon>Bacillota</taxon>
        <taxon>Bacilli</taxon>
        <taxon>Bacillales</taxon>
        <taxon>Paenibacillaceae</taxon>
        <taxon>Thermobacillus</taxon>
    </lineage>
</organism>
<dbReference type="Pfam" id="PF01041">
    <property type="entry name" value="DegT_DnrJ_EryC1"/>
    <property type="match status" value="1"/>
</dbReference>
<dbReference type="RefSeq" id="WP_015253185.1">
    <property type="nucleotide sequence ID" value="NC_019897.1"/>
</dbReference>
<dbReference type="CDD" id="cd00616">
    <property type="entry name" value="AHBA_syn"/>
    <property type="match status" value="1"/>
</dbReference>
<evidence type="ECO:0000313" key="5">
    <source>
        <dbReference type="Proteomes" id="UP000010795"/>
    </source>
</evidence>